<feature type="binding site" evidence="4">
    <location>
        <position position="344"/>
    </location>
    <ligand>
        <name>substrate</name>
    </ligand>
</feature>
<dbReference type="GO" id="GO:0000272">
    <property type="term" value="P:polysaccharide catabolic process"/>
    <property type="evidence" value="ECO:0007669"/>
    <property type="project" value="TreeGrafter"/>
</dbReference>
<dbReference type="InterPro" id="IPR012341">
    <property type="entry name" value="6hp_glycosidase-like_sf"/>
</dbReference>
<dbReference type="PANTHER" id="PTHR36845">
    <property type="entry name" value="HYDROLASE, PUTATIVE (AFU_ORTHOLOGUE AFUA_7G05090)-RELATED"/>
    <property type="match status" value="1"/>
</dbReference>
<comment type="caution">
    <text evidence="5">The sequence shown here is derived from an EMBL/GenBank/DDBJ whole genome shotgun (WGS) entry which is preliminary data.</text>
</comment>
<dbReference type="AlphaFoldDB" id="A0A1L8WNP1"/>
<protein>
    <recommendedName>
        <fullName evidence="7">Glucuronyl hydrolase</fullName>
    </recommendedName>
</protein>
<dbReference type="OrthoDB" id="428577at2"/>
<dbReference type="InterPro" id="IPR008928">
    <property type="entry name" value="6-hairpin_glycosidase_sf"/>
</dbReference>
<feature type="binding site" evidence="4">
    <location>
        <position position="214"/>
    </location>
    <ligand>
        <name>substrate</name>
    </ligand>
</feature>
<evidence type="ECO:0000256" key="2">
    <source>
        <dbReference type="ARBA" id="ARBA00038358"/>
    </source>
</evidence>
<proteinExistence type="inferred from homology"/>
<keyword evidence="6" id="KW-1185">Reference proteome</keyword>
<dbReference type="InterPro" id="IPR010905">
    <property type="entry name" value="Glyco_hydro_88"/>
</dbReference>
<feature type="binding site" evidence="4">
    <location>
        <position position="347"/>
    </location>
    <ligand>
        <name>substrate</name>
    </ligand>
</feature>
<reference evidence="5 6" key="1">
    <citation type="submission" date="2014-12" db="EMBL/GenBank/DDBJ databases">
        <title>Draft genome sequences of 29 type strains of Enterococci.</title>
        <authorList>
            <person name="Zhong Z."/>
            <person name="Sun Z."/>
            <person name="Liu W."/>
            <person name="Zhang W."/>
            <person name="Zhang H."/>
        </authorList>
    </citation>
    <scope>NUCLEOTIDE SEQUENCE [LARGE SCALE GENOMIC DNA]</scope>
    <source>
        <strain evidence="5 6">DSM 15687</strain>
    </source>
</reference>
<feature type="binding site" evidence="4">
    <location>
        <position position="212"/>
    </location>
    <ligand>
        <name>substrate</name>
    </ligand>
</feature>
<name>A0A1L8WNP1_9ENTE</name>
<dbReference type="RefSeq" id="WP_071855218.1">
    <property type="nucleotide sequence ID" value="NZ_JXLB01000008.1"/>
</dbReference>
<feature type="binding site" evidence="4">
    <location>
        <position position="154"/>
    </location>
    <ligand>
        <name>substrate</name>
    </ligand>
</feature>
<gene>
    <name evidence="5" type="ORF">RV14_GL002223</name>
</gene>
<dbReference type="InterPro" id="IPR052369">
    <property type="entry name" value="UG_Glycosaminoglycan_Hydrolase"/>
</dbReference>
<dbReference type="Gene3D" id="1.50.10.10">
    <property type="match status" value="1"/>
</dbReference>
<feature type="binding site" evidence="4">
    <location>
        <position position="230"/>
    </location>
    <ligand>
        <name>substrate</name>
    </ligand>
</feature>
<dbReference type="Pfam" id="PF07470">
    <property type="entry name" value="Glyco_hydro_88"/>
    <property type="match status" value="1"/>
</dbReference>
<feature type="binding site" evidence="4">
    <location>
        <position position="93"/>
    </location>
    <ligand>
        <name>substrate</name>
    </ligand>
</feature>
<evidence type="ECO:0000256" key="4">
    <source>
        <dbReference type="PIRSR" id="PIRSR610905-2"/>
    </source>
</evidence>
<evidence type="ECO:0000256" key="1">
    <source>
        <dbReference type="ARBA" id="ARBA00022801"/>
    </source>
</evidence>
<feature type="active site" description="Nucleophile" evidence="3">
    <location>
        <position position="93"/>
    </location>
</feature>
<dbReference type="Proteomes" id="UP000182152">
    <property type="component" value="Unassembled WGS sequence"/>
</dbReference>
<evidence type="ECO:0000256" key="3">
    <source>
        <dbReference type="PIRSR" id="PIRSR610905-1"/>
    </source>
</evidence>
<evidence type="ECO:0000313" key="5">
    <source>
        <dbReference type="EMBL" id="OJG82648.1"/>
    </source>
</evidence>
<dbReference type="SUPFAM" id="SSF48208">
    <property type="entry name" value="Six-hairpin glycosidases"/>
    <property type="match status" value="1"/>
</dbReference>
<comment type="similarity">
    <text evidence="2">Belongs to the glycosyl hydrolase 88 family.</text>
</comment>
<feature type="binding site" evidence="4">
    <location>
        <position position="226"/>
    </location>
    <ligand>
        <name>substrate</name>
    </ligand>
</feature>
<dbReference type="EMBL" id="JXLB01000008">
    <property type="protein sequence ID" value="OJG82648.1"/>
    <property type="molecule type" value="Genomic_DNA"/>
</dbReference>
<keyword evidence="1" id="KW-0378">Hydrolase</keyword>
<sequence>MLTKAQIKKEIDNVYQKINNNLKLFETLVPAAVSTNYIYPAVENADWTDGFWIGMLHLAQGYQPNEKIKQVIVKQLEVFKQRLDQEIVLNHHDIGFLYSLSAVADYRENKTVTSKKLALKAADILMRRYNENAGIFQAWGDILDKKQQGRMIIDCNMNLPLLYFASNETGNLVYRKAAKAHIKKAQKYLIRKDYSTFHTYYMDVETGKPRFGATAQGFSDDSCWSRGQAWGIYGFAINYTHTGDATLLDSACQLADYYLAHLPVDKIAYWDLIFQQGSKEERDTSASAIVVCGLLELAKHLPLTDNRKKRYEEAAQEIMSSLIKNYTTKNYPNSNGLLVQGVYSKPSGNGIDECTIWGDYFYFEALTRLDRSWSTYW</sequence>
<accession>A0A1L8WNP1</accession>
<evidence type="ECO:0000313" key="6">
    <source>
        <dbReference type="Proteomes" id="UP000182152"/>
    </source>
</evidence>
<evidence type="ECO:0008006" key="7">
    <source>
        <dbReference type="Google" id="ProtNLM"/>
    </source>
</evidence>
<dbReference type="STRING" id="150033.RV14_GL002223"/>
<organism evidence="5 6">
    <name type="scientific">Enterococcus ratti</name>
    <dbReference type="NCBI Taxonomy" id="150033"/>
    <lineage>
        <taxon>Bacteria</taxon>
        <taxon>Bacillati</taxon>
        <taxon>Bacillota</taxon>
        <taxon>Bacilli</taxon>
        <taxon>Lactobacillales</taxon>
        <taxon>Enterococcaceae</taxon>
        <taxon>Enterococcus</taxon>
    </lineage>
</organism>
<dbReference type="PANTHER" id="PTHR36845:SF1">
    <property type="entry name" value="HYDROLASE, PUTATIVE (AFU_ORTHOLOGUE AFUA_7G05090)-RELATED"/>
    <property type="match status" value="1"/>
</dbReference>
<dbReference type="GO" id="GO:0052757">
    <property type="term" value="F:chondroitin hydrolase activity"/>
    <property type="evidence" value="ECO:0007669"/>
    <property type="project" value="TreeGrafter"/>
</dbReference>
<feature type="active site" description="Proton donor" evidence="3">
    <location>
        <position position="154"/>
    </location>
</feature>